<comment type="subcellular location">
    <subcellularLocation>
        <location evidence="1">Cell membrane</location>
        <topology evidence="1">Multi-pass membrane protein</topology>
    </subcellularLocation>
</comment>
<dbReference type="Gene3D" id="6.10.340.10">
    <property type="match status" value="1"/>
</dbReference>
<evidence type="ECO:0000256" key="5">
    <source>
        <dbReference type="ARBA" id="ARBA00023136"/>
    </source>
</evidence>
<dbReference type="GO" id="GO:0007165">
    <property type="term" value="P:signal transduction"/>
    <property type="evidence" value="ECO:0007669"/>
    <property type="project" value="UniProtKB-KW"/>
</dbReference>
<evidence type="ECO:0000313" key="13">
    <source>
        <dbReference type="Proteomes" id="UP000061432"/>
    </source>
</evidence>
<keyword evidence="3 9" id="KW-0812">Transmembrane</keyword>
<dbReference type="KEGG" id="maqu:Maq22A_1p37985"/>
<evidence type="ECO:0000259" key="10">
    <source>
        <dbReference type="PROSITE" id="PS50111"/>
    </source>
</evidence>
<comment type="similarity">
    <text evidence="7">Belongs to the methyl-accepting chemotaxis (MCP) protein family.</text>
</comment>
<dbReference type="SUPFAM" id="SSF103190">
    <property type="entry name" value="Sensory domain-like"/>
    <property type="match status" value="1"/>
</dbReference>
<protein>
    <submittedName>
        <fullName evidence="12">Chemotaxis protein</fullName>
    </submittedName>
</protein>
<dbReference type="Gene3D" id="1.10.287.950">
    <property type="entry name" value="Methyl-accepting chemotaxis protein"/>
    <property type="match status" value="1"/>
</dbReference>
<dbReference type="PRINTS" id="PR00260">
    <property type="entry name" value="CHEMTRNSDUCR"/>
</dbReference>
<dbReference type="InterPro" id="IPR003660">
    <property type="entry name" value="HAMP_dom"/>
</dbReference>
<dbReference type="AlphaFoldDB" id="A0A0C6FAK1"/>
<dbReference type="Pfam" id="PF00015">
    <property type="entry name" value="MCPsignal"/>
    <property type="match status" value="1"/>
</dbReference>
<dbReference type="CDD" id="cd06225">
    <property type="entry name" value="HAMP"/>
    <property type="match status" value="1"/>
</dbReference>
<reference evidence="13" key="2">
    <citation type="submission" date="2015-01" db="EMBL/GenBank/DDBJ databases">
        <title>Complete genome sequence of Methylobacterium aquaticum strain 22A.</title>
        <authorList>
            <person name="Tani A."/>
            <person name="Ogura Y."/>
            <person name="Hayashi T."/>
        </authorList>
    </citation>
    <scope>NUCLEOTIDE SEQUENCE [LARGE SCALE GENOMIC DNA]</scope>
    <source>
        <strain evidence="13">MA-22A</strain>
        <plasmid evidence="13">Plasmid pMaq22A_1p DNA</plasmid>
    </source>
</reference>
<dbReference type="InterPro" id="IPR004090">
    <property type="entry name" value="Chemotax_Me-accpt_rcpt"/>
</dbReference>
<feature type="transmembrane region" description="Helical" evidence="9">
    <location>
        <begin position="13"/>
        <end position="35"/>
    </location>
</feature>
<keyword evidence="6 8" id="KW-0807">Transducer</keyword>
<evidence type="ECO:0000256" key="6">
    <source>
        <dbReference type="ARBA" id="ARBA00023224"/>
    </source>
</evidence>
<evidence type="ECO:0000256" key="2">
    <source>
        <dbReference type="ARBA" id="ARBA00022475"/>
    </source>
</evidence>
<dbReference type="GO" id="GO:0006935">
    <property type="term" value="P:chemotaxis"/>
    <property type="evidence" value="ECO:0007669"/>
    <property type="project" value="InterPro"/>
</dbReference>
<dbReference type="SUPFAM" id="SSF58104">
    <property type="entry name" value="Methyl-accepting chemotaxis protein (MCP) signaling domain"/>
    <property type="match status" value="1"/>
</dbReference>
<dbReference type="SMART" id="SM00304">
    <property type="entry name" value="HAMP"/>
    <property type="match status" value="1"/>
</dbReference>
<dbReference type="PATRIC" id="fig|270351.10.peg.6877"/>
<proteinExistence type="inferred from homology"/>
<evidence type="ECO:0000256" key="7">
    <source>
        <dbReference type="ARBA" id="ARBA00029447"/>
    </source>
</evidence>
<dbReference type="EMBL" id="AP014705">
    <property type="protein sequence ID" value="BAQ49766.1"/>
    <property type="molecule type" value="Genomic_DNA"/>
</dbReference>
<feature type="transmembrane region" description="Helical" evidence="9">
    <location>
        <begin position="196"/>
        <end position="214"/>
    </location>
</feature>
<geneLocation type="plasmid" evidence="13">
    <name>pMaq22A_1p DNA</name>
</geneLocation>
<dbReference type="InterPro" id="IPR033463">
    <property type="entry name" value="sCache_3"/>
</dbReference>
<feature type="domain" description="Methyl-accepting transducer" evidence="10">
    <location>
        <begin position="302"/>
        <end position="545"/>
    </location>
</feature>
<dbReference type="Pfam" id="PF00672">
    <property type="entry name" value="HAMP"/>
    <property type="match status" value="1"/>
</dbReference>
<keyword evidence="5 9" id="KW-0472">Membrane</keyword>
<dbReference type="Pfam" id="PF17202">
    <property type="entry name" value="sCache_3_3"/>
    <property type="match status" value="1"/>
</dbReference>
<dbReference type="PROSITE" id="PS50111">
    <property type="entry name" value="CHEMOTAXIS_TRANSDUC_2"/>
    <property type="match status" value="1"/>
</dbReference>
<dbReference type="GO" id="GO:0005886">
    <property type="term" value="C:plasma membrane"/>
    <property type="evidence" value="ECO:0007669"/>
    <property type="project" value="UniProtKB-SubCell"/>
</dbReference>
<keyword evidence="4 9" id="KW-1133">Transmembrane helix</keyword>
<evidence type="ECO:0000256" key="4">
    <source>
        <dbReference type="ARBA" id="ARBA00022989"/>
    </source>
</evidence>
<dbReference type="InterPro" id="IPR029151">
    <property type="entry name" value="Sensor-like_sf"/>
</dbReference>
<dbReference type="SMART" id="SM00283">
    <property type="entry name" value="MA"/>
    <property type="match status" value="1"/>
</dbReference>
<evidence type="ECO:0000256" key="9">
    <source>
        <dbReference type="SAM" id="Phobius"/>
    </source>
</evidence>
<evidence type="ECO:0000256" key="8">
    <source>
        <dbReference type="PROSITE-ProRule" id="PRU00284"/>
    </source>
</evidence>
<evidence type="ECO:0000256" key="3">
    <source>
        <dbReference type="ARBA" id="ARBA00022692"/>
    </source>
</evidence>
<evidence type="ECO:0000256" key="1">
    <source>
        <dbReference type="ARBA" id="ARBA00004651"/>
    </source>
</evidence>
<dbReference type="GO" id="GO:0004888">
    <property type="term" value="F:transmembrane signaling receptor activity"/>
    <property type="evidence" value="ECO:0007669"/>
    <property type="project" value="InterPro"/>
</dbReference>
<feature type="domain" description="HAMP" evidence="11">
    <location>
        <begin position="215"/>
        <end position="268"/>
    </location>
</feature>
<dbReference type="PROSITE" id="PS50885">
    <property type="entry name" value="HAMP"/>
    <property type="match status" value="1"/>
</dbReference>
<dbReference type="Proteomes" id="UP000061432">
    <property type="component" value="Plasmid pMaq22A_1p"/>
</dbReference>
<reference evidence="12 13" key="1">
    <citation type="journal article" date="2015" name="Genome Announc.">
        <title>Complete Genome Sequence of Methylobacterium aquaticum Strain 22A, Isolated from Racomitrium japonicum Moss.</title>
        <authorList>
            <person name="Tani A."/>
            <person name="Ogura Y."/>
            <person name="Hayashi T."/>
            <person name="Kimbara K."/>
        </authorList>
    </citation>
    <scope>NUCLEOTIDE SEQUENCE [LARGE SCALE GENOMIC DNA]</scope>
    <source>
        <strain evidence="12 13">MA-22A</strain>
        <plasmid evidence="13">Plasmid pMaq22A_1p DNA</plasmid>
    </source>
</reference>
<keyword evidence="12" id="KW-0614">Plasmid</keyword>
<evidence type="ECO:0000259" key="11">
    <source>
        <dbReference type="PROSITE" id="PS50885"/>
    </source>
</evidence>
<organism evidence="12 13">
    <name type="scientific">Methylobacterium aquaticum</name>
    <dbReference type="NCBI Taxonomy" id="270351"/>
    <lineage>
        <taxon>Bacteria</taxon>
        <taxon>Pseudomonadati</taxon>
        <taxon>Pseudomonadota</taxon>
        <taxon>Alphaproteobacteria</taxon>
        <taxon>Hyphomicrobiales</taxon>
        <taxon>Methylobacteriaceae</taxon>
        <taxon>Methylobacterium</taxon>
    </lineage>
</organism>
<dbReference type="InterPro" id="IPR004089">
    <property type="entry name" value="MCPsignal_dom"/>
</dbReference>
<dbReference type="PANTHER" id="PTHR32089">
    <property type="entry name" value="METHYL-ACCEPTING CHEMOTAXIS PROTEIN MCPB"/>
    <property type="match status" value="1"/>
</dbReference>
<name>A0A0C6FAK1_9HYPH</name>
<accession>A0A0C6FAK1</accession>
<keyword evidence="2" id="KW-1003">Cell membrane</keyword>
<evidence type="ECO:0000313" key="12">
    <source>
        <dbReference type="EMBL" id="BAQ49766.1"/>
    </source>
</evidence>
<gene>
    <name evidence="12" type="primary">tar</name>
    <name evidence="12" type="ORF">Maq22A_1p37985</name>
</gene>
<dbReference type="RefSeq" id="WP_060850760.1">
    <property type="nucleotide sequence ID" value="NZ_AP014705.1"/>
</dbReference>
<dbReference type="PANTHER" id="PTHR32089:SF112">
    <property type="entry name" value="LYSOZYME-LIKE PROTEIN-RELATED"/>
    <property type="match status" value="1"/>
</dbReference>
<sequence>MLAQLPHLPAISLAVRSGAIGTLVLASAVAVLAGITMQDVEAEMRHQAASALDGGLRLLKQTLVDEGGSTVFAVRDGALTVGSHVVGAAEPAVDRVRAVLGGTATVFLGDMRVATTITNPDGSRAVGTRLAPGPVHEAVLGRGETYRGEAAILGVPHLAVYEPIRDAGGRVVGIVYAGVKKSEYYALIDRIRTKSAGLAAALALAGAGILWLSLRRAVAPLHALDRAMRRLAAGDVATAIPGAGRRDEIGTMAAAVQVFKDGLVHARALEAETVRTRASAEAERRAGMRRMADAFEQAVGGIVGRVSASATDLQATARAMSATATQTAAQSTAVAAAAEEASSNVGTVAAAAEELGASVQEIGRQVDGSARLARVAVAEVGESAARVRALTEATARIGDVVGLIASIAAQTNLLALNATIEAARAGVAGRGFAVVASEVKELAGRTAKATAEITGQIAAIQASTGEAAEAIGGITARIEEIAGVATSIAAAVEEQGAATQEIVRNVSQAAAGTGEVTGTIAGVAGAAEETGAAASQVLASASALSRQSEHLSAEVARFLATVRAA</sequence>